<reference evidence="2" key="2">
    <citation type="submission" date="2016-06" db="EMBL/GenBank/DDBJ databases">
        <title>The genome of a short-lived fish provides insights into sex chromosome evolution and the genetic control of aging.</title>
        <authorList>
            <person name="Reichwald K."/>
            <person name="Felder M."/>
            <person name="Petzold A."/>
            <person name="Koch P."/>
            <person name="Groth M."/>
            <person name="Platzer M."/>
        </authorList>
    </citation>
    <scope>NUCLEOTIDE SEQUENCE</scope>
    <source>
        <tissue evidence="2">Brain</tissue>
    </source>
</reference>
<gene>
    <name evidence="2" type="primary">Nfu_g_1_023434</name>
</gene>
<dbReference type="EMBL" id="HAEI01010117">
    <property type="protein sequence ID" value="SBS09706.1"/>
    <property type="molecule type" value="Transcribed_RNA"/>
</dbReference>
<name>A0A1A8RUN3_9TELE</name>
<evidence type="ECO:0000313" key="2">
    <source>
        <dbReference type="EMBL" id="SBS09706.1"/>
    </source>
</evidence>
<feature type="region of interest" description="Disordered" evidence="1">
    <location>
        <begin position="1"/>
        <end position="66"/>
    </location>
</feature>
<feature type="non-terminal residue" evidence="2">
    <location>
        <position position="66"/>
    </location>
</feature>
<feature type="compositionally biased region" description="Basic and acidic residues" evidence="1">
    <location>
        <begin position="28"/>
        <end position="39"/>
    </location>
</feature>
<dbReference type="AlphaFoldDB" id="A0A1A8RUN3"/>
<evidence type="ECO:0000256" key="1">
    <source>
        <dbReference type="SAM" id="MobiDB-lite"/>
    </source>
</evidence>
<proteinExistence type="predicted"/>
<sequence>TWSSGICDRVEDDQLKNDNGLSSDEPDMERQENTIRDAIKPGSRRPTAAPEVPTQGENEREVIGLT</sequence>
<organism evidence="2">
    <name type="scientific">Nothobranchius rachovii</name>
    <name type="common">bluefin notho</name>
    <dbReference type="NCBI Taxonomy" id="451742"/>
    <lineage>
        <taxon>Eukaryota</taxon>
        <taxon>Metazoa</taxon>
        <taxon>Chordata</taxon>
        <taxon>Craniata</taxon>
        <taxon>Vertebrata</taxon>
        <taxon>Euteleostomi</taxon>
        <taxon>Actinopterygii</taxon>
        <taxon>Neopterygii</taxon>
        <taxon>Teleostei</taxon>
        <taxon>Neoteleostei</taxon>
        <taxon>Acanthomorphata</taxon>
        <taxon>Ovalentaria</taxon>
        <taxon>Atherinomorphae</taxon>
        <taxon>Cyprinodontiformes</taxon>
        <taxon>Nothobranchiidae</taxon>
        <taxon>Nothobranchius</taxon>
    </lineage>
</organism>
<feature type="compositionally biased region" description="Basic and acidic residues" evidence="1">
    <location>
        <begin position="57"/>
        <end position="66"/>
    </location>
</feature>
<feature type="non-terminal residue" evidence="2">
    <location>
        <position position="1"/>
    </location>
</feature>
<protein>
    <submittedName>
        <fullName evidence="2">Uncharacterized protein</fullName>
    </submittedName>
</protein>
<reference evidence="2" key="1">
    <citation type="submission" date="2016-05" db="EMBL/GenBank/DDBJ databases">
        <authorList>
            <person name="Lavstsen T."/>
            <person name="Jespersen J.S."/>
        </authorList>
    </citation>
    <scope>NUCLEOTIDE SEQUENCE</scope>
    <source>
        <tissue evidence="2">Brain</tissue>
    </source>
</reference>
<accession>A0A1A8RUN3</accession>